<evidence type="ECO:0000313" key="2">
    <source>
        <dbReference type="Proteomes" id="UP000294164"/>
    </source>
</evidence>
<accession>A0A4Q8M898</accession>
<gene>
    <name evidence="1" type="ORF">EA655_01085</name>
</gene>
<dbReference type="OrthoDB" id="9155960at2"/>
<reference evidence="1 2" key="1">
    <citation type="submission" date="2019-02" db="EMBL/GenBank/DDBJ databases">
        <title>WGS of Pseudoxanthomonas species novum from clinical isolates.</title>
        <authorList>
            <person name="Bernier A.-M."/>
            <person name="Bernard K."/>
            <person name="Vachon A."/>
        </authorList>
    </citation>
    <scope>NUCLEOTIDE SEQUENCE [LARGE SCALE GENOMIC DNA]</scope>
    <source>
        <strain evidence="1 2">NML130969</strain>
    </source>
</reference>
<name>A0A4Q8M898_9GAMM</name>
<dbReference type="EMBL" id="SHMG01000001">
    <property type="protein sequence ID" value="TAA46713.1"/>
    <property type="molecule type" value="Genomic_DNA"/>
</dbReference>
<dbReference type="PANTHER" id="PTHR37418:SF1">
    <property type="entry name" value="3-KETO-5-AMINOHEXANOATE CLEAVAGE PROTEIN"/>
    <property type="match status" value="1"/>
</dbReference>
<dbReference type="PANTHER" id="PTHR37418">
    <property type="entry name" value="3-KETO-5-AMINOHEXANOATE CLEAVAGE ENZYME-RELATED"/>
    <property type="match status" value="1"/>
</dbReference>
<dbReference type="GO" id="GO:0043720">
    <property type="term" value="F:3-keto-5-aminohexanoate cleavage activity"/>
    <property type="evidence" value="ECO:0007669"/>
    <property type="project" value="InterPro"/>
</dbReference>
<sequence length="239" mass="25684">MIVQACLNGARPPGFHPRLPLTIEAMARDGIACVAAGAGELHIHPRGADGREHLAAVDALMPAMRQACPGTLIGVSTGAWIEDDEAATRACIAAWRHLPDYASVNLSEPDAPAVMSLLREIGVGVEAGLSTVDDAERFIALEDHRRVLRVLIEVGEQDIDEADRIATDIVQVLTRAGVARPILLHGFDATVWHFIERAREQRWSTRIGLEDGRLSRDGRVTGGNADLVAEVVALYRAGG</sequence>
<organism evidence="1 2">
    <name type="scientific">Pseudoxanthomonas winnipegensis</name>
    <dbReference type="NCBI Taxonomy" id="2480810"/>
    <lineage>
        <taxon>Bacteria</taxon>
        <taxon>Pseudomonadati</taxon>
        <taxon>Pseudomonadota</taxon>
        <taxon>Gammaproteobacteria</taxon>
        <taxon>Lysobacterales</taxon>
        <taxon>Lysobacteraceae</taxon>
        <taxon>Pseudoxanthomonas</taxon>
    </lineage>
</organism>
<proteinExistence type="predicted"/>
<dbReference type="Proteomes" id="UP000294164">
    <property type="component" value="Unassembled WGS sequence"/>
</dbReference>
<protein>
    <submittedName>
        <fullName evidence="1">3-keto-5-aminohexanoate cleavage protein</fullName>
    </submittedName>
</protein>
<dbReference type="Pfam" id="PF05853">
    <property type="entry name" value="BKACE"/>
    <property type="match status" value="1"/>
</dbReference>
<dbReference type="InterPro" id="IPR008567">
    <property type="entry name" value="BKACE"/>
</dbReference>
<dbReference type="InterPro" id="IPR013785">
    <property type="entry name" value="Aldolase_TIM"/>
</dbReference>
<dbReference type="Gene3D" id="3.20.20.70">
    <property type="entry name" value="Aldolase class I"/>
    <property type="match status" value="2"/>
</dbReference>
<evidence type="ECO:0000313" key="1">
    <source>
        <dbReference type="EMBL" id="TAA46713.1"/>
    </source>
</evidence>
<dbReference type="AlphaFoldDB" id="A0A4Q8M898"/>
<comment type="caution">
    <text evidence="1">The sequence shown here is derived from an EMBL/GenBank/DDBJ whole genome shotgun (WGS) entry which is preliminary data.</text>
</comment>